<dbReference type="PROSITE" id="PS50883">
    <property type="entry name" value="EAL"/>
    <property type="match status" value="1"/>
</dbReference>
<dbReference type="PANTHER" id="PTHR33525:SF4">
    <property type="entry name" value="CYCLIC DI-GMP PHOSPHODIESTERASE CDGJ"/>
    <property type="match status" value="1"/>
</dbReference>
<accession>A0AAJ1T1R9</accession>
<dbReference type="InterPro" id="IPR013976">
    <property type="entry name" value="HDOD"/>
</dbReference>
<evidence type="ECO:0000259" key="2">
    <source>
        <dbReference type="PROSITE" id="PS51833"/>
    </source>
</evidence>
<dbReference type="Gene3D" id="3.20.20.450">
    <property type="entry name" value="EAL domain"/>
    <property type="match status" value="1"/>
</dbReference>
<dbReference type="InterPro" id="IPR052340">
    <property type="entry name" value="RNase_Y/CdgJ"/>
</dbReference>
<dbReference type="PIRSF" id="PIRSF003180">
    <property type="entry name" value="DiGMPpdiest_YuxH"/>
    <property type="match status" value="1"/>
</dbReference>
<dbReference type="PROSITE" id="PS51833">
    <property type="entry name" value="HDOD"/>
    <property type="match status" value="1"/>
</dbReference>
<dbReference type="PANTHER" id="PTHR33525">
    <property type="match status" value="1"/>
</dbReference>
<evidence type="ECO:0000313" key="3">
    <source>
        <dbReference type="EMBL" id="MDQ0214359.1"/>
    </source>
</evidence>
<dbReference type="Gene3D" id="1.10.3210.10">
    <property type="entry name" value="Hypothetical protein af1432"/>
    <property type="match status" value="1"/>
</dbReference>
<feature type="domain" description="HDOD" evidence="2">
    <location>
        <begin position="200"/>
        <end position="387"/>
    </location>
</feature>
<dbReference type="InterPro" id="IPR014408">
    <property type="entry name" value="dGMP_Pdiesterase_EAL/HD-GYP"/>
</dbReference>
<evidence type="ECO:0000313" key="4">
    <source>
        <dbReference type="Proteomes" id="UP001237207"/>
    </source>
</evidence>
<feature type="domain" description="EAL" evidence="1">
    <location>
        <begin position="1"/>
        <end position="206"/>
    </location>
</feature>
<dbReference type="SMART" id="SM00052">
    <property type="entry name" value="EAL"/>
    <property type="match status" value="1"/>
</dbReference>
<dbReference type="InterPro" id="IPR001633">
    <property type="entry name" value="EAL_dom"/>
</dbReference>
<dbReference type="AlphaFoldDB" id="A0AAJ1T1R9"/>
<keyword evidence="4" id="KW-1185">Reference proteome</keyword>
<evidence type="ECO:0000259" key="1">
    <source>
        <dbReference type="PROSITE" id="PS50883"/>
    </source>
</evidence>
<sequence>MDIHVARQPIFNRFEKTVAYELLYRNNSTTNQANIVNADQATISVIKNSLINIGISRISEGKKLFINFTENLLLLEAPFFFSKEEIVIEILEDVMAKNEVLKICQKLKDHGYSIALDDFVLHKDNQGFLPYADIIKVDFLNTSAEQRMQMKRKLSHLHHIHWLAEKVETREQMKEAMEQGYHFFQGYFFCEPMILSGESIPHFSTEYFKILKELNQESPNIDVITDLIEKDLPLAYQLLKLLNKAAFYTRQPIKTIRQAIMIIGFNHLKKWMAFLFLNHTNHKCSEEIIQTSLIRANTLEKISPYIHAKQSSSQYFLLGLFSVIDVLIGRPMEEILKELPLDVEIKRALLNEGNDAQYVLNIVKQVERGNWDDARDLCTKIQLNEEVVFEAYHHALLSKNIILI</sequence>
<dbReference type="SUPFAM" id="SSF109604">
    <property type="entry name" value="HD-domain/PDEase-like"/>
    <property type="match status" value="1"/>
</dbReference>
<comment type="caution">
    <text evidence="3">The sequence shown here is derived from an EMBL/GenBank/DDBJ whole genome shotgun (WGS) entry which is preliminary data.</text>
</comment>
<gene>
    <name evidence="3" type="ORF">J2S13_000755</name>
</gene>
<dbReference type="RefSeq" id="WP_307256351.1">
    <property type="nucleotide sequence ID" value="NZ_JAUSUC010000006.1"/>
</dbReference>
<dbReference type="Proteomes" id="UP001237207">
    <property type="component" value="Unassembled WGS sequence"/>
</dbReference>
<dbReference type="EMBL" id="JAUSUC010000006">
    <property type="protein sequence ID" value="MDQ0214359.1"/>
    <property type="molecule type" value="Genomic_DNA"/>
</dbReference>
<organism evidence="3 4">
    <name type="scientific">Oikeobacillus pervagus</name>
    <dbReference type="NCBI Taxonomy" id="1325931"/>
    <lineage>
        <taxon>Bacteria</taxon>
        <taxon>Bacillati</taxon>
        <taxon>Bacillota</taxon>
        <taxon>Bacilli</taxon>
        <taxon>Bacillales</taxon>
        <taxon>Bacillaceae</taxon>
        <taxon>Oikeobacillus</taxon>
    </lineage>
</organism>
<dbReference type="SUPFAM" id="SSF141868">
    <property type="entry name" value="EAL domain-like"/>
    <property type="match status" value="1"/>
</dbReference>
<proteinExistence type="predicted"/>
<dbReference type="Pfam" id="PF00563">
    <property type="entry name" value="EAL"/>
    <property type="match status" value="1"/>
</dbReference>
<dbReference type="Pfam" id="PF08668">
    <property type="entry name" value="HDOD"/>
    <property type="match status" value="1"/>
</dbReference>
<protein>
    <submittedName>
        <fullName evidence="3">EAL and modified HD-GYP domain-containing signal transduction protein</fullName>
    </submittedName>
</protein>
<reference evidence="3" key="1">
    <citation type="submission" date="2023-07" db="EMBL/GenBank/DDBJ databases">
        <title>Genomic Encyclopedia of Type Strains, Phase IV (KMG-IV): sequencing the most valuable type-strain genomes for metagenomic binning, comparative biology and taxonomic classification.</title>
        <authorList>
            <person name="Goeker M."/>
        </authorList>
    </citation>
    <scope>NUCLEOTIDE SEQUENCE</scope>
    <source>
        <strain evidence="3">DSM 23947</strain>
    </source>
</reference>
<dbReference type="InterPro" id="IPR035919">
    <property type="entry name" value="EAL_sf"/>
</dbReference>
<name>A0AAJ1T1R9_9BACI</name>